<dbReference type="RefSeq" id="WP_126620283.1">
    <property type="nucleotide sequence ID" value="NZ_CP034563.1"/>
</dbReference>
<protein>
    <submittedName>
        <fullName evidence="2">Uncharacterized protein</fullName>
    </submittedName>
</protein>
<dbReference type="EMBL" id="CP034563">
    <property type="protein sequence ID" value="AZQ65507.1"/>
    <property type="molecule type" value="Genomic_DNA"/>
</dbReference>
<feature type="signal peptide" evidence="1">
    <location>
        <begin position="1"/>
        <end position="23"/>
    </location>
</feature>
<organism evidence="2 3">
    <name type="scientific">Flammeovirga pectinis</name>
    <dbReference type="NCBI Taxonomy" id="2494373"/>
    <lineage>
        <taxon>Bacteria</taxon>
        <taxon>Pseudomonadati</taxon>
        <taxon>Bacteroidota</taxon>
        <taxon>Cytophagia</taxon>
        <taxon>Cytophagales</taxon>
        <taxon>Flammeovirgaceae</taxon>
        <taxon>Flammeovirga</taxon>
    </lineage>
</organism>
<name>A0A3S9PBF4_9BACT</name>
<dbReference type="KEGG" id="fll:EI427_25170"/>
<sequence length="639" mass="73604">MNIFKLLSTTATIYFILMLPVTAQNDVEVTGKQFFPKKVVLALAHPYFNYSGDLAYLKGMRYETTFGTDVDELNGKYRTAVPQVSVMSNPMETEDAFAYEMKAAKLMGIDGFKFEFRPLNNDFYIRRFKKIITTYIKVAEERDIDFKFSLTLVMDRKASVSSDELLLKTKNSLKEIITSADLSDKWLRTGNDKIIVFTKGTQKVIDEGLTKNYSRDFVNNPDLMKRVAEQYTYLKEGMPEDLAFVYQSSALANNHLSNLILDYFPAVYTLKGIQSYNKGVAAIRKVCKNRGRAYIQSAFADQQGVQMFRRTDKAKLSEGSNLAKSTAPEDSFVKANNHKLTSTFRNMMSQSVEHNADMIFIDSWNYFDDGSHFAPELHHGYGLGLLLKYYKKCWKGNPNPVDEELVITSYKSNDILDVHQNKGIDVFLINKFHKREALDSIEVVTLLKEKAEVYCNKQYLGFAPAGVHTFYVKKSKGTVTIQVKRNKETVIAYETPKEIVFQADKTDYLTYIFTNFDRSYANLFQNLILDVEMQKMRKRFLITGTQQLEWKLAAGECFYNNLEAMQMYGHNANKYLIIKEKNYKKYKLEIKNILSGMDYNIWLELEESAKNNQGLLSLEDEENDVLKGYNILEEAQSLK</sequence>
<dbReference type="OrthoDB" id="976137at2"/>
<reference evidence="2 3" key="1">
    <citation type="submission" date="2018-12" db="EMBL/GenBank/DDBJ databases">
        <title>Flammeovirga pectinis sp. nov., isolated from the gut of the Korean scallop, Patinopecten yessoensis.</title>
        <authorList>
            <person name="Bae J.-W."/>
            <person name="Jeong Y.-S."/>
            <person name="Kang W."/>
        </authorList>
    </citation>
    <scope>NUCLEOTIDE SEQUENCE [LARGE SCALE GENOMIC DNA]</scope>
    <source>
        <strain evidence="2 3">L12M1</strain>
    </source>
</reference>
<feature type="chain" id="PRO_5019093644" evidence="1">
    <location>
        <begin position="24"/>
        <end position="639"/>
    </location>
</feature>
<evidence type="ECO:0000313" key="2">
    <source>
        <dbReference type="EMBL" id="AZQ65507.1"/>
    </source>
</evidence>
<keyword evidence="1" id="KW-0732">Signal</keyword>
<dbReference type="Gene3D" id="3.20.20.80">
    <property type="entry name" value="Glycosidases"/>
    <property type="match status" value="1"/>
</dbReference>
<keyword evidence="3" id="KW-1185">Reference proteome</keyword>
<dbReference type="AlphaFoldDB" id="A0A3S9PBF4"/>
<dbReference type="Proteomes" id="UP000267268">
    <property type="component" value="Chromosome 2"/>
</dbReference>
<gene>
    <name evidence="2" type="ORF">EI427_25170</name>
</gene>
<proteinExistence type="predicted"/>
<accession>A0A3S9PBF4</accession>
<evidence type="ECO:0000256" key="1">
    <source>
        <dbReference type="SAM" id="SignalP"/>
    </source>
</evidence>
<evidence type="ECO:0000313" key="3">
    <source>
        <dbReference type="Proteomes" id="UP000267268"/>
    </source>
</evidence>